<protein>
    <submittedName>
        <fullName evidence="2">Uncharacterized protein</fullName>
    </submittedName>
</protein>
<accession>A0A327Z9L5</accession>
<dbReference type="AlphaFoldDB" id="A0A327Z9L5"/>
<evidence type="ECO:0000256" key="1">
    <source>
        <dbReference type="SAM" id="Phobius"/>
    </source>
</evidence>
<dbReference type="RefSeq" id="WP_111653678.1">
    <property type="nucleotide sequence ID" value="NZ_JACHWI010000008.1"/>
</dbReference>
<sequence length="94" mass="9924">MGIADQAVVRSGRRLDTSRWWEIAYHAPTALFWIVLTGLYAVVPAIVAGVLFLGVAAVCFVVVAAAEDYPRRQRGLAVACGILLAASLAIGLAL</sequence>
<evidence type="ECO:0000313" key="2">
    <source>
        <dbReference type="EMBL" id="RAK28057.1"/>
    </source>
</evidence>
<comment type="caution">
    <text evidence="2">The sequence shown here is derived from an EMBL/GenBank/DDBJ whole genome shotgun (WGS) entry which is preliminary data.</text>
</comment>
<dbReference type="EMBL" id="QLMJ01000021">
    <property type="protein sequence ID" value="RAK28057.1"/>
    <property type="molecule type" value="Genomic_DNA"/>
</dbReference>
<dbReference type="Proteomes" id="UP000249341">
    <property type="component" value="Unassembled WGS sequence"/>
</dbReference>
<organism evidence="2 3">
    <name type="scientific">Actinoplanes lutulentus</name>
    <dbReference type="NCBI Taxonomy" id="1287878"/>
    <lineage>
        <taxon>Bacteria</taxon>
        <taxon>Bacillati</taxon>
        <taxon>Actinomycetota</taxon>
        <taxon>Actinomycetes</taxon>
        <taxon>Micromonosporales</taxon>
        <taxon>Micromonosporaceae</taxon>
        <taxon>Actinoplanes</taxon>
    </lineage>
</organism>
<reference evidence="2 3" key="1">
    <citation type="submission" date="2018-06" db="EMBL/GenBank/DDBJ databases">
        <title>Genomic Encyclopedia of Type Strains, Phase III (KMG-III): the genomes of soil and plant-associated and newly described type strains.</title>
        <authorList>
            <person name="Whitman W."/>
        </authorList>
    </citation>
    <scope>NUCLEOTIDE SEQUENCE [LARGE SCALE GENOMIC DNA]</scope>
    <source>
        <strain evidence="2 3">CGMCC 4.7090</strain>
    </source>
</reference>
<evidence type="ECO:0000313" key="3">
    <source>
        <dbReference type="Proteomes" id="UP000249341"/>
    </source>
</evidence>
<feature type="transmembrane region" description="Helical" evidence="1">
    <location>
        <begin position="30"/>
        <end position="63"/>
    </location>
</feature>
<keyword evidence="1" id="KW-0472">Membrane</keyword>
<keyword evidence="3" id="KW-1185">Reference proteome</keyword>
<proteinExistence type="predicted"/>
<feature type="transmembrane region" description="Helical" evidence="1">
    <location>
        <begin position="75"/>
        <end position="93"/>
    </location>
</feature>
<keyword evidence="1" id="KW-1133">Transmembrane helix</keyword>
<gene>
    <name evidence="2" type="ORF">B0I29_121153</name>
</gene>
<name>A0A327Z9L5_9ACTN</name>
<keyword evidence="1" id="KW-0812">Transmembrane</keyword>